<keyword evidence="1" id="KW-0521">NADP</keyword>
<sequence length="328" mass="35870">MKVLVTGAAGFLGKKLIQALLTRGQLTDSAGQRHDIQRIVACDRIALSDIQDPRLTVRSGDISDAAFLATLFEEEFDSVFHLAAVVSGQAEQEFELGMTINFDATRQMMEALRQQQRRAKMVITSSVAVFGGSLPAQVPDEQVWRPQSSYGVQKAMNDLLLSDYSRRGWIDGRSLRMPTIVVRPGKPNQAASSFASGIIREPLNGEAARCPVALDTRLWLLSPARAIAALVQGHELNAGALDQGRVINMTGLSVTVEQMIAALRRVAGDGVVEQITFQHDPQVEKIVNSWPGDFHATYAKRLGFSANADFDEIVQEYIAEANIRLPLA</sequence>
<evidence type="ECO:0000313" key="5">
    <source>
        <dbReference type="Proteomes" id="UP000505325"/>
    </source>
</evidence>
<dbReference type="PANTHER" id="PTHR43103:SF3">
    <property type="entry name" value="ADP-L-GLYCERO-D-MANNO-HEPTOSE-6-EPIMERASE"/>
    <property type="match status" value="1"/>
</dbReference>
<reference evidence="4 5" key="1">
    <citation type="submission" date="2020-06" db="EMBL/GenBank/DDBJ databases">
        <title>Genome sequence of Paramixta manurensis strain PD-1.</title>
        <authorList>
            <person name="Lee C.W."/>
            <person name="Kim J."/>
        </authorList>
    </citation>
    <scope>NUCLEOTIDE SEQUENCE [LARGE SCALE GENOMIC DNA]</scope>
    <source>
        <strain evidence="4 5">PD-1</strain>
    </source>
</reference>
<gene>
    <name evidence="4" type="ORF">PMPD1_0561</name>
</gene>
<dbReference type="InterPro" id="IPR001509">
    <property type="entry name" value="Epimerase_deHydtase"/>
</dbReference>
<dbReference type="RefSeq" id="WP_173632619.1">
    <property type="nucleotide sequence ID" value="NZ_CP054212.1"/>
</dbReference>
<organism evidence="4 5">
    <name type="scientific">Paramixta manurensis</name>
    <dbReference type="NCBI Taxonomy" id="2740817"/>
    <lineage>
        <taxon>Bacteria</taxon>
        <taxon>Pseudomonadati</taxon>
        <taxon>Pseudomonadota</taxon>
        <taxon>Gammaproteobacteria</taxon>
        <taxon>Enterobacterales</taxon>
        <taxon>Erwiniaceae</taxon>
        <taxon>Paramixta</taxon>
    </lineage>
</organism>
<name>A0A6M8U4J3_9GAMM</name>
<dbReference type="Proteomes" id="UP000505325">
    <property type="component" value="Chromosome"/>
</dbReference>
<evidence type="ECO:0000313" key="4">
    <source>
        <dbReference type="EMBL" id="QKJ85536.1"/>
    </source>
</evidence>
<evidence type="ECO:0000256" key="1">
    <source>
        <dbReference type="ARBA" id="ARBA00022857"/>
    </source>
</evidence>
<accession>A0A6M8U4J3</accession>
<keyword evidence="5" id="KW-1185">Reference proteome</keyword>
<protein>
    <submittedName>
        <fullName evidence="4">D-erythronate 2-dehydrogenase</fullName>
    </submittedName>
</protein>
<feature type="domain" description="NAD-dependent epimerase/dehydratase" evidence="3">
    <location>
        <begin position="3"/>
        <end position="206"/>
    </location>
</feature>
<keyword evidence="2" id="KW-0119">Carbohydrate metabolism</keyword>
<proteinExistence type="predicted"/>
<dbReference type="CDD" id="cd05238">
    <property type="entry name" value="Gne_like_SDR_e"/>
    <property type="match status" value="1"/>
</dbReference>
<dbReference type="KEGG" id="pmak:PMPD1_0561"/>
<evidence type="ECO:0000259" key="3">
    <source>
        <dbReference type="Pfam" id="PF01370"/>
    </source>
</evidence>
<dbReference type="AlphaFoldDB" id="A0A6M8U4J3"/>
<evidence type="ECO:0000256" key="2">
    <source>
        <dbReference type="ARBA" id="ARBA00023277"/>
    </source>
</evidence>
<dbReference type="InterPro" id="IPR036291">
    <property type="entry name" value="NAD(P)-bd_dom_sf"/>
</dbReference>
<dbReference type="GO" id="GO:0016491">
    <property type="term" value="F:oxidoreductase activity"/>
    <property type="evidence" value="ECO:0007669"/>
    <property type="project" value="InterPro"/>
</dbReference>
<dbReference type="Gene3D" id="3.90.25.10">
    <property type="entry name" value="UDP-galactose 4-epimerase, domain 1"/>
    <property type="match status" value="1"/>
</dbReference>
<dbReference type="SUPFAM" id="SSF51735">
    <property type="entry name" value="NAD(P)-binding Rossmann-fold domains"/>
    <property type="match status" value="1"/>
</dbReference>
<dbReference type="Gene3D" id="3.40.50.720">
    <property type="entry name" value="NAD(P)-binding Rossmann-like Domain"/>
    <property type="match status" value="1"/>
</dbReference>
<dbReference type="EMBL" id="CP054212">
    <property type="protein sequence ID" value="QKJ85536.1"/>
    <property type="molecule type" value="Genomic_DNA"/>
</dbReference>
<dbReference type="NCBIfam" id="NF043036">
    <property type="entry name" value="ErythonDh"/>
    <property type="match status" value="1"/>
</dbReference>
<dbReference type="InterPro" id="IPR050005">
    <property type="entry name" value="DenD"/>
</dbReference>
<dbReference type="Pfam" id="PF01370">
    <property type="entry name" value="Epimerase"/>
    <property type="match status" value="1"/>
</dbReference>
<dbReference type="PANTHER" id="PTHR43103">
    <property type="entry name" value="NUCLEOSIDE-DIPHOSPHATE-SUGAR EPIMERASE"/>
    <property type="match status" value="1"/>
</dbReference>